<name>A0ACC4BF04_POPAL</name>
<accession>A0ACC4BF04</accession>
<sequence>MSEKGTRKQLSRTFNCSNRALGVMRYGQKWLPCQVGSTASAAASVLGRWLQRFLKRREGGKLTSTSHLQDCDAKITKQLQFLLDLRVVYHTVNANDELYASTTFDRAVQTRPVVVNCGGGSLSASKRVDPMGLGGGRGT</sequence>
<reference evidence="1 2" key="1">
    <citation type="journal article" date="2024" name="Plant Biotechnol. J.">
        <title>Genome and CRISPR/Cas9 system of a widespread forest tree (Populus alba) in the world.</title>
        <authorList>
            <person name="Liu Y.J."/>
            <person name="Jiang P.F."/>
            <person name="Han X.M."/>
            <person name="Li X.Y."/>
            <person name="Wang H.M."/>
            <person name="Wang Y.J."/>
            <person name="Wang X.X."/>
            <person name="Zeng Q.Y."/>
        </authorList>
    </citation>
    <scope>NUCLEOTIDE SEQUENCE [LARGE SCALE GENOMIC DNA]</scope>
    <source>
        <strain evidence="2">cv. PAL-ZL1</strain>
    </source>
</reference>
<comment type="caution">
    <text evidence="1">The sequence shown here is derived from an EMBL/GenBank/DDBJ whole genome shotgun (WGS) entry which is preliminary data.</text>
</comment>
<gene>
    <name evidence="1" type="ORF">D5086_022431</name>
</gene>
<keyword evidence="2" id="KW-1185">Reference proteome</keyword>
<proteinExistence type="predicted"/>
<organism evidence="1 2">
    <name type="scientific">Populus alba</name>
    <name type="common">White poplar</name>
    <dbReference type="NCBI Taxonomy" id="43335"/>
    <lineage>
        <taxon>Eukaryota</taxon>
        <taxon>Viridiplantae</taxon>
        <taxon>Streptophyta</taxon>
        <taxon>Embryophyta</taxon>
        <taxon>Tracheophyta</taxon>
        <taxon>Spermatophyta</taxon>
        <taxon>Magnoliopsida</taxon>
        <taxon>eudicotyledons</taxon>
        <taxon>Gunneridae</taxon>
        <taxon>Pentapetalae</taxon>
        <taxon>rosids</taxon>
        <taxon>fabids</taxon>
        <taxon>Malpighiales</taxon>
        <taxon>Salicaceae</taxon>
        <taxon>Saliceae</taxon>
        <taxon>Populus</taxon>
    </lineage>
</organism>
<dbReference type="Proteomes" id="UP000309997">
    <property type="component" value="Unassembled WGS sequence"/>
</dbReference>
<dbReference type="EMBL" id="RCHU02000011">
    <property type="protein sequence ID" value="KAL3577148.1"/>
    <property type="molecule type" value="Genomic_DNA"/>
</dbReference>
<evidence type="ECO:0000313" key="1">
    <source>
        <dbReference type="EMBL" id="KAL3577148.1"/>
    </source>
</evidence>
<protein>
    <submittedName>
        <fullName evidence="1">Uncharacterized protein</fullName>
    </submittedName>
</protein>
<evidence type="ECO:0000313" key="2">
    <source>
        <dbReference type="Proteomes" id="UP000309997"/>
    </source>
</evidence>